<evidence type="ECO:0000313" key="1">
    <source>
        <dbReference type="EMBL" id="KOF76431.1"/>
    </source>
</evidence>
<reference evidence="1" key="1">
    <citation type="submission" date="2015-07" db="EMBL/GenBank/DDBJ databases">
        <title>MeaNS - Measles Nucleotide Surveillance Program.</title>
        <authorList>
            <person name="Tran T."/>
            <person name="Druce J."/>
        </authorList>
    </citation>
    <scope>NUCLEOTIDE SEQUENCE</scope>
    <source>
        <strain evidence="1">UCB-OBI-ISO-001</strain>
        <tissue evidence="1">Gonad</tissue>
    </source>
</reference>
<gene>
    <name evidence="1" type="ORF">OCBIM_22033341mg</name>
</gene>
<protein>
    <submittedName>
        <fullName evidence="1">Uncharacterized protein</fullName>
    </submittedName>
</protein>
<accession>A0A0L8GHG0</accession>
<dbReference type="AlphaFoldDB" id="A0A0L8GHG0"/>
<organism evidence="1">
    <name type="scientific">Octopus bimaculoides</name>
    <name type="common">California two-spotted octopus</name>
    <dbReference type="NCBI Taxonomy" id="37653"/>
    <lineage>
        <taxon>Eukaryota</taxon>
        <taxon>Metazoa</taxon>
        <taxon>Spiralia</taxon>
        <taxon>Lophotrochozoa</taxon>
        <taxon>Mollusca</taxon>
        <taxon>Cephalopoda</taxon>
        <taxon>Coleoidea</taxon>
        <taxon>Octopodiformes</taxon>
        <taxon>Octopoda</taxon>
        <taxon>Incirrata</taxon>
        <taxon>Octopodidae</taxon>
        <taxon>Octopus</taxon>
    </lineage>
</organism>
<proteinExistence type="predicted"/>
<sequence length="49" mass="5460">MGSFKANASVMGSRVQLKINKCRCFTGLLVNENISAEWPNLLMALYNLL</sequence>
<dbReference type="EMBL" id="KQ421785">
    <property type="protein sequence ID" value="KOF76431.1"/>
    <property type="molecule type" value="Genomic_DNA"/>
</dbReference>
<name>A0A0L8GHG0_OCTBM</name>